<dbReference type="Proteomes" id="UP001172737">
    <property type="component" value="Unassembled WGS sequence"/>
</dbReference>
<reference evidence="2" key="1">
    <citation type="submission" date="2023-06" db="EMBL/GenBank/DDBJ databases">
        <title>Sysu t00039.</title>
        <authorList>
            <person name="Gao L."/>
            <person name="Fang B.-Z."/>
            <person name="Li W.-J."/>
        </authorList>
    </citation>
    <scope>NUCLEOTIDE SEQUENCE</scope>
    <source>
        <strain evidence="2">SYSU T00039</strain>
    </source>
</reference>
<organism evidence="2 3">
    <name type="scientific">Demequina lignilytica</name>
    <dbReference type="NCBI Taxonomy" id="3051663"/>
    <lineage>
        <taxon>Bacteria</taxon>
        <taxon>Bacillati</taxon>
        <taxon>Actinomycetota</taxon>
        <taxon>Actinomycetes</taxon>
        <taxon>Micrococcales</taxon>
        <taxon>Demequinaceae</taxon>
        <taxon>Demequina</taxon>
    </lineage>
</organism>
<feature type="region of interest" description="Disordered" evidence="1">
    <location>
        <begin position="1"/>
        <end position="25"/>
    </location>
</feature>
<evidence type="ECO:0000313" key="2">
    <source>
        <dbReference type="EMBL" id="MDN4488639.1"/>
    </source>
</evidence>
<dbReference type="AlphaFoldDB" id="A0AAW7M433"/>
<name>A0AAW7M433_9MICO</name>
<feature type="compositionally biased region" description="Basic and acidic residues" evidence="1">
    <location>
        <begin position="1"/>
        <end position="20"/>
    </location>
</feature>
<gene>
    <name evidence="2" type="ORF">QQX10_10715</name>
</gene>
<evidence type="ECO:0000313" key="3">
    <source>
        <dbReference type="Proteomes" id="UP001172737"/>
    </source>
</evidence>
<dbReference type="EMBL" id="JAUHPX010000006">
    <property type="protein sequence ID" value="MDN4488639.1"/>
    <property type="molecule type" value="Genomic_DNA"/>
</dbReference>
<accession>A0AAW7M433</accession>
<sequence length="90" mass="10225">MSGIDDLRARAEAERQRASDAYDEVENDLAGAKELLEQLEQEDLDSPKRSASRENKMRIVEDEIEGLRQDLADAEDDLTRAISFWDEVNG</sequence>
<keyword evidence="3" id="KW-1185">Reference proteome</keyword>
<protein>
    <submittedName>
        <fullName evidence="2">Uncharacterized protein</fullName>
    </submittedName>
</protein>
<comment type="caution">
    <text evidence="2">The sequence shown here is derived from an EMBL/GenBank/DDBJ whole genome shotgun (WGS) entry which is preliminary data.</text>
</comment>
<proteinExistence type="predicted"/>
<dbReference type="RefSeq" id="WP_301120753.1">
    <property type="nucleotide sequence ID" value="NZ_JAUHPX010000006.1"/>
</dbReference>
<evidence type="ECO:0000256" key="1">
    <source>
        <dbReference type="SAM" id="MobiDB-lite"/>
    </source>
</evidence>